<dbReference type="GeneID" id="81477938"/>
<dbReference type="KEGG" id="cgz:M787_001295"/>
<evidence type="ECO:0000313" key="1">
    <source>
        <dbReference type="EMBL" id="ANG65957.1"/>
    </source>
</evidence>
<protein>
    <submittedName>
        <fullName evidence="1">Uncharacterized protein</fullName>
    </submittedName>
</protein>
<dbReference type="EMBL" id="CP015840">
    <property type="protein sequence ID" value="ANG65957.1"/>
    <property type="molecule type" value="Genomic_DNA"/>
</dbReference>
<reference evidence="1 2" key="1">
    <citation type="journal article" date="2014" name="Syst. Appl. Microbiol.">
        <title>Evidence for the existence of two new members of the family Chlamydiaceae and proposal of Chlamydia avium sp. nov. and Chlamydia gallinacea sp. nov.</title>
        <authorList>
            <person name="Sachse K."/>
            <person name="Laroucau K."/>
            <person name="Riege K."/>
            <person name="Wehner S."/>
            <person name="Dilcher M."/>
            <person name="Creasy H.H."/>
            <person name="Weidmann M."/>
            <person name="Myers G."/>
            <person name="Vorimore F."/>
            <person name="Vicari N."/>
            <person name="Magnino S."/>
            <person name="Liebler-Tenorio E."/>
            <person name="Ruettger A."/>
            <person name="Bavoil P.M."/>
            <person name="Hufert F.T."/>
            <person name="Rossello-Mora R."/>
            <person name="Marz M."/>
        </authorList>
    </citation>
    <scope>NUCLEOTIDE SEQUENCE [LARGE SCALE GENOMIC DNA]</scope>
    <source>
        <strain evidence="1 2">08-1274/3</strain>
    </source>
</reference>
<sequence length="109" mass="11967">MFSTNHLKNREMSQDKDVVASFELHFLGFLEENTVQRSSQSCCTHGYLSQPSCELSTIVSKCLDAHKLSISTSTSVLSSIGRISTHTCLVQGERKLELGGNNGATFLEL</sequence>
<accession>A0A173DYI3</accession>
<dbReference type="Proteomes" id="UP000019147">
    <property type="component" value="Chromosome"/>
</dbReference>
<name>A0A173DYI3_9CHLA</name>
<organism evidence="1 2">
    <name type="scientific">Chlamydia gallinacea 08-1274/3</name>
    <dbReference type="NCBI Taxonomy" id="1143323"/>
    <lineage>
        <taxon>Bacteria</taxon>
        <taxon>Pseudomonadati</taxon>
        <taxon>Chlamydiota</taxon>
        <taxon>Chlamydiia</taxon>
        <taxon>Chlamydiales</taxon>
        <taxon>Chlamydiaceae</taxon>
        <taxon>Chlamydia/Chlamydophila group</taxon>
        <taxon>Chlamydia</taxon>
    </lineage>
</organism>
<evidence type="ECO:0000313" key="2">
    <source>
        <dbReference type="Proteomes" id="UP000019147"/>
    </source>
</evidence>
<dbReference type="RefSeq" id="WP_064317833.1">
    <property type="nucleotide sequence ID" value="NZ_CP015840.1"/>
</dbReference>
<dbReference type="AlphaFoldDB" id="A0A173DYI3"/>
<gene>
    <name evidence="1" type="ORF">M787_001295</name>
</gene>
<proteinExistence type="predicted"/>